<dbReference type="STRING" id="695850.A0A067BXP3"/>
<reference evidence="1 2" key="1">
    <citation type="journal article" date="2013" name="PLoS Genet.">
        <title>Distinctive expansion of potential virulence genes in the genome of the oomycete fish pathogen Saprolegnia parasitica.</title>
        <authorList>
            <person name="Jiang R.H."/>
            <person name="de Bruijn I."/>
            <person name="Haas B.J."/>
            <person name="Belmonte R."/>
            <person name="Lobach L."/>
            <person name="Christie J."/>
            <person name="van den Ackerveken G."/>
            <person name="Bottin A."/>
            <person name="Bulone V."/>
            <person name="Diaz-Moreno S.M."/>
            <person name="Dumas B."/>
            <person name="Fan L."/>
            <person name="Gaulin E."/>
            <person name="Govers F."/>
            <person name="Grenville-Briggs L.J."/>
            <person name="Horner N.R."/>
            <person name="Levin J.Z."/>
            <person name="Mammella M."/>
            <person name="Meijer H.J."/>
            <person name="Morris P."/>
            <person name="Nusbaum C."/>
            <person name="Oome S."/>
            <person name="Phillips A.J."/>
            <person name="van Rooyen D."/>
            <person name="Rzeszutek E."/>
            <person name="Saraiva M."/>
            <person name="Secombes C.J."/>
            <person name="Seidl M.F."/>
            <person name="Snel B."/>
            <person name="Stassen J.H."/>
            <person name="Sykes S."/>
            <person name="Tripathy S."/>
            <person name="van den Berg H."/>
            <person name="Vega-Arreguin J.C."/>
            <person name="Wawra S."/>
            <person name="Young S.K."/>
            <person name="Zeng Q."/>
            <person name="Dieguez-Uribeondo J."/>
            <person name="Russ C."/>
            <person name="Tyler B.M."/>
            <person name="van West P."/>
        </authorList>
    </citation>
    <scope>NUCLEOTIDE SEQUENCE [LARGE SCALE GENOMIC DNA]</scope>
    <source>
        <strain evidence="1 2">CBS 223.65</strain>
    </source>
</reference>
<keyword evidence="2" id="KW-1185">Reference proteome</keyword>
<sequence length="200" mass="22979">MAAAHASLVDVHKKIDDLRQQRLARETAAKTHQEEFVANVGDYVLWSRVDKMKYPKLLVTWLGPFQITEVSTYSCVIRHILSGRERHAHTSRLKPYAEGSFELTQEIREHVSEQGVLLKIREIKAVRLNQSARRWEILCLWEGLEDIEASWELFTSIATDAPAVARQFAEQVTDARARDGLADELRQLEERSAASTRRRS</sequence>
<organism evidence="1 2">
    <name type="scientific">Saprolegnia parasitica (strain CBS 223.65)</name>
    <dbReference type="NCBI Taxonomy" id="695850"/>
    <lineage>
        <taxon>Eukaryota</taxon>
        <taxon>Sar</taxon>
        <taxon>Stramenopiles</taxon>
        <taxon>Oomycota</taxon>
        <taxon>Saprolegniomycetes</taxon>
        <taxon>Saprolegniales</taxon>
        <taxon>Saprolegniaceae</taxon>
        <taxon>Saprolegnia</taxon>
    </lineage>
</organism>
<name>A0A067BXP3_SAPPC</name>
<gene>
    <name evidence="1" type="ORF">SPRG_11598</name>
</gene>
<dbReference type="KEGG" id="spar:SPRG_11598"/>
<evidence type="ECO:0008006" key="3">
    <source>
        <dbReference type="Google" id="ProtNLM"/>
    </source>
</evidence>
<proteinExistence type="predicted"/>
<accession>A0A067BXP3</accession>
<dbReference type="AlphaFoldDB" id="A0A067BXP3"/>
<dbReference type="Proteomes" id="UP000030745">
    <property type="component" value="Unassembled WGS sequence"/>
</dbReference>
<protein>
    <recommendedName>
        <fullName evidence="3">Chromo domain-containing protein</fullName>
    </recommendedName>
</protein>
<dbReference type="EMBL" id="KK583255">
    <property type="protein sequence ID" value="KDO23284.1"/>
    <property type="molecule type" value="Genomic_DNA"/>
</dbReference>
<dbReference type="VEuPathDB" id="FungiDB:SPRG_11598"/>
<evidence type="ECO:0000313" key="1">
    <source>
        <dbReference type="EMBL" id="KDO23284.1"/>
    </source>
</evidence>
<dbReference type="RefSeq" id="XP_012205938.1">
    <property type="nucleotide sequence ID" value="XM_012350548.1"/>
</dbReference>
<evidence type="ECO:0000313" key="2">
    <source>
        <dbReference type="Proteomes" id="UP000030745"/>
    </source>
</evidence>
<dbReference type="OrthoDB" id="78362at2759"/>
<dbReference type="GeneID" id="24133624"/>
<dbReference type="OMA" id="KIMHEDI"/>